<dbReference type="GeneID" id="64974884"/>
<protein>
    <recommendedName>
        <fullName evidence="5">Nucleoside phosphorylase domain-containing protein</fullName>
    </recommendedName>
</protein>
<dbReference type="InterPro" id="IPR002110">
    <property type="entry name" value="Ankyrin_rpt"/>
</dbReference>
<dbReference type="Proteomes" id="UP000654913">
    <property type="component" value="Chromosome 4"/>
</dbReference>
<organism evidence="3 4">
    <name type="scientific">Aspergillus puulaauensis</name>
    <dbReference type="NCBI Taxonomy" id="1220207"/>
    <lineage>
        <taxon>Eukaryota</taxon>
        <taxon>Fungi</taxon>
        <taxon>Dikarya</taxon>
        <taxon>Ascomycota</taxon>
        <taxon>Pezizomycotina</taxon>
        <taxon>Eurotiomycetes</taxon>
        <taxon>Eurotiomycetidae</taxon>
        <taxon>Eurotiales</taxon>
        <taxon>Aspergillaceae</taxon>
        <taxon>Aspergillus</taxon>
    </lineage>
</organism>
<feature type="repeat" description="ANK" evidence="1">
    <location>
        <begin position="1144"/>
        <end position="1176"/>
    </location>
</feature>
<feature type="region of interest" description="Disordered" evidence="2">
    <location>
        <begin position="874"/>
        <end position="911"/>
    </location>
</feature>
<dbReference type="PROSITE" id="PS50297">
    <property type="entry name" value="ANK_REP_REGION"/>
    <property type="match status" value="3"/>
</dbReference>
<name>A0A7R8AMD9_9EURO</name>
<evidence type="ECO:0000256" key="1">
    <source>
        <dbReference type="PROSITE-ProRule" id="PRU00023"/>
    </source>
</evidence>
<dbReference type="RefSeq" id="XP_041557073.1">
    <property type="nucleotide sequence ID" value="XM_041704493.1"/>
</dbReference>
<dbReference type="SUPFAM" id="SSF52540">
    <property type="entry name" value="P-loop containing nucleoside triphosphate hydrolases"/>
    <property type="match status" value="1"/>
</dbReference>
<feature type="repeat" description="ANK" evidence="1">
    <location>
        <begin position="1246"/>
        <end position="1271"/>
    </location>
</feature>
<feature type="repeat" description="ANK" evidence="1">
    <location>
        <begin position="1210"/>
        <end position="1245"/>
    </location>
</feature>
<reference evidence="3" key="1">
    <citation type="submission" date="2021-01" db="EMBL/GenBank/DDBJ databases">
        <authorList>
            <consortium name="Aspergillus puulaauensis MK2 genome sequencing consortium"/>
            <person name="Kazuki M."/>
            <person name="Futagami T."/>
        </authorList>
    </citation>
    <scope>NUCLEOTIDE SEQUENCE</scope>
    <source>
        <strain evidence="3">MK2</strain>
    </source>
</reference>
<dbReference type="InterPro" id="IPR036770">
    <property type="entry name" value="Ankyrin_rpt-contain_sf"/>
</dbReference>
<gene>
    <name evidence="3" type="ORF">APUU_41323A</name>
</gene>
<evidence type="ECO:0000313" key="3">
    <source>
        <dbReference type="EMBL" id="BCS24879.1"/>
    </source>
</evidence>
<reference evidence="3" key="2">
    <citation type="submission" date="2021-02" db="EMBL/GenBank/DDBJ databases">
        <title>Aspergillus puulaauensis MK2 genome sequence.</title>
        <authorList>
            <person name="Futagami T."/>
            <person name="Mori K."/>
            <person name="Kadooka C."/>
            <person name="Tanaka T."/>
        </authorList>
    </citation>
    <scope>NUCLEOTIDE SEQUENCE</scope>
    <source>
        <strain evidence="3">MK2</strain>
    </source>
</reference>
<keyword evidence="4" id="KW-1185">Reference proteome</keyword>
<evidence type="ECO:0000256" key="2">
    <source>
        <dbReference type="SAM" id="MobiDB-lite"/>
    </source>
</evidence>
<feature type="repeat" description="ANK" evidence="1">
    <location>
        <begin position="1177"/>
        <end position="1209"/>
    </location>
</feature>
<accession>A0A7R8AMD9</accession>
<dbReference type="Gene3D" id="3.40.50.300">
    <property type="entry name" value="P-loop containing nucleotide triphosphate hydrolases"/>
    <property type="match status" value="1"/>
</dbReference>
<dbReference type="SMART" id="SM00248">
    <property type="entry name" value="ANK"/>
    <property type="match status" value="5"/>
</dbReference>
<dbReference type="GO" id="GO:0009116">
    <property type="term" value="P:nucleoside metabolic process"/>
    <property type="evidence" value="ECO:0007669"/>
    <property type="project" value="InterPro"/>
</dbReference>
<dbReference type="PANTHER" id="PTHR46082">
    <property type="entry name" value="ATP/GTP-BINDING PROTEIN-RELATED"/>
    <property type="match status" value="1"/>
</dbReference>
<dbReference type="Pfam" id="PF12796">
    <property type="entry name" value="Ank_2"/>
    <property type="match status" value="1"/>
</dbReference>
<dbReference type="Gene3D" id="3.40.50.1580">
    <property type="entry name" value="Nucleoside phosphorylase domain"/>
    <property type="match status" value="1"/>
</dbReference>
<dbReference type="PANTHER" id="PTHR46082:SF11">
    <property type="entry name" value="AAA+ ATPASE DOMAIN-CONTAINING PROTEIN-RELATED"/>
    <property type="match status" value="1"/>
</dbReference>
<dbReference type="SUPFAM" id="SSF53167">
    <property type="entry name" value="Purine and uridine phosphorylases"/>
    <property type="match status" value="1"/>
</dbReference>
<dbReference type="GO" id="GO:0003824">
    <property type="term" value="F:catalytic activity"/>
    <property type="evidence" value="ECO:0007669"/>
    <property type="project" value="InterPro"/>
</dbReference>
<dbReference type="InterPro" id="IPR035994">
    <property type="entry name" value="Nucleoside_phosphorylase_sf"/>
</dbReference>
<evidence type="ECO:0000313" key="4">
    <source>
        <dbReference type="Proteomes" id="UP000654913"/>
    </source>
</evidence>
<keyword evidence="1" id="KW-0040">ANK repeat</keyword>
<dbReference type="Pfam" id="PF13637">
    <property type="entry name" value="Ank_4"/>
    <property type="match status" value="1"/>
</dbReference>
<dbReference type="InterPro" id="IPR027417">
    <property type="entry name" value="P-loop_NTPase"/>
</dbReference>
<sequence length="1323" mass="146517">MSSSRIRLNHDAYRVGWISALPLEKTAAIAMLDADHASLPQPKSDNNTYHLGEISDHNIVIACLPSGRYGLTSAAVVSQQMLSTFPSIEIGLMVGIGGGVPSTAADIRLGDIVVSKPTGLFPGVVQYDYGKTMGDGSFHRTGSLNNPPDRLLTAISDLEARHRLGNNNITLHLENATKLHSSVRESFIYPAVGEDILFDASYVHEDDKPSCSSCDPSHIVSRPPRESTTPFIHYGLIASANQVMKNARTRDKLGEDLGILCFEMEAAGLMNHFPCLVIRGICDYSDSHKNKQWQDYAAATAAAYARELLESSLPTTLLPSASDGVRIRSKIPISKSVFFGRKEELRQLQDSFDVETHTRQAAVIWGPSGYGKTQLALEYLSSREMDYEVILWIDSSSRTMVEESFEQISLYLESGAKRLNSGIDRVIQWLERETRSWIIVFDGVESMGDDDKVEDLDIRDYFPASKRGHLLLVTTSPDLHLHLSYPGIEIQGVDDQTGASILLKCAGIASEQTSNSTAGMAISRKLGGIPLAIEQAGSYLSYGMSSVTDYKKHFETRFRDCTLKTPMRKYVGSYEKGRALWTTFDMLYHALQQKSTGSARLLQLVAFLGRGRIPFGIISGDQEGPVQPASEQSKPDYLANEQLSLIAPWLMEIRSKTIELAMAVRQVEVSGFVKFHRREGDTLIESLTLHDLARSFLQSKISQEDRLDMVASSFLLNGRQLYDGEQVPEEDIIRRHMGRLSVVLDQFQVLIPNSMLQPPDGRFFQLCGAVAPLFARVFRYREQLKQAAQFWDIAIQHRALSVEGVPHLEGLMEAAEIDSRIGDLEGAIRKYSTIVSLCASDNFAGDNIYIRAAGRLRECRESLRRREQDSVRAVVATSAPKRMRQTASDAGGARDRNQQTSEEYIQDEEDEEWLHRSDFEEIIHLDGPGAAMALAYMVSTLRIYYNYYRAQPRRPMDDGKYWGIFRQALGDDSVARKSFLAVPYASRITATPAVTIVKDLNFARSWATTFGSTALNDWLSSDHGPANFNSLAQGQTSMIDMLVQANEPHTALCWAVLQPPTICSEILHGLMAIKDFNPGRLLLEVMRRPGSRTAIQVMLNLGVSVNYPDYIKNAALLCAASADNRAAVADLLSGGSNICHRNATGDTALHIAARAGNNAAIRPLLRKGAVVSQTNDAGRTALHEAVAAEEYRTARILLRRGSSVKGTDNDGQTALHIAVQGNMEPHSLILNMLFDYGASITQQDNNGRTALHYAAAKHPQRIDMVRLLIQRHFKQQGRIQQFLGTSTKKVINMRDRDGRTAVHEAQRAGNMAISLILEGNPFT</sequence>
<dbReference type="InterPro" id="IPR053137">
    <property type="entry name" value="NLR-like"/>
</dbReference>
<dbReference type="Gene3D" id="1.25.40.20">
    <property type="entry name" value="Ankyrin repeat-containing domain"/>
    <property type="match status" value="2"/>
</dbReference>
<proteinExistence type="predicted"/>
<dbReference type="PROSITE" id="PS50088">
    <property type="entry name" value="ANK_REPEAT"/>
    <property type="match status" value="4"/>
</dbReference>
<dbReference type="GO" id="GO:0043531">
    <property type="term" value="F:ADP binding"/>
    <property type="evidence" value="ECO:0007669"/>
    <property type="project" value="InterPro"/>
</dbReference>
<dbReference type="KEGG" id="apuu:APUU_41323A"/>
<dbReference type="SUPFAM" id="SSF48403">
    <property type="entry name" value="Ankyrin repeat"/>
    <property type="match status" value="1"/>
</dbReference>
<dbReference type="OrthoDB" id="1577640at2759"/>
<dbReference type="EMBL" id="AP024446">
    <property type="protein sequence ID" value="BCS24879.1"/>
    <property type="molecule type" value="Genomic_DNA"/>
</dbReference>
<evidence type="ECO:0008006" key="5">
    <source>
        <dbReference type="Google" id="ProtNLM"/>
    </source>
</evidence>